<feature type="region of interest" description="Disordered" evidence="1">
    <location>
        <begin position="1"/>
        <end position="21"/>
    </location>
</feature>
<dbReference type="EMBL" id="GBRH01281513">
    <property type="protein sequence ID" value="JAD16382.1"/>
    <property type="molecule type" value="Transcribed_RNA"/>
</dbReference>
<reference evidence="2" key="1">
    <citation type="submission" date="2014-09" db="EMBL/GenBank/DDBJ databases">
        <authorList>
            <person name="Magalhaes I.L.F."/>
            <person name="Oliveira U."/>
            <person name="Santos F.R."/>
            <person name="Vidigal T.H.D.A."/>
            <person name="Brescovit A.D."/>
            <person name="Santos A.J."/>
        </authorList>
    </citation>
    <scope>NUCLEOTIDE SEQUENCE</scope>
    <source>
        <tissue evidence="2">Shoot tissue taken approximately 20 cm above the soil surface</tissue>
    </source>
</reference>
<sequence>MMIIAKEDDMDGIPQKGKKKRGGCMSKEDFGLCAIACSCSISIVPVSSTFVKKKLKGDDQRGRYMYAINDVNTLFVYYGQDRK</sequence>
<protein>
    <submittedName>
        <fullName evidence="2">Uncharacterized protein</fullName>
    </submittedName>
</protein>
<evidence type="ECO:0000256" key="1">
    <source>
        <dbReference type="SAM" id="MobiDB-lite"/>
    </source>
</evidence>
<reference evidence="2" key="2">
    <citation type="journal article" date="2015" name="Data Brief">
        <title>Shoot transcriptome of the giant reed, Arundo donax.</title>
        <authorList>
            <person name="Barrero R.A."/>
            <person name="Guerrero F.D."/>
            <person name="Moolhuijzen P."/>
            <person name="Goolsby J.A."/>
            <person name="Tidwell J."/>
            <person name="Bellgard S.E."/>
            <person name="Bellgard M.I."/>
        </authorList>
    </citation>
    <scope>NUCLEOTIDE SEQUENCE</scope>
    <source>
        <tissue evidence="2">Shoot tissue taken approximately 20 cm above the soil surface</tissue>
    </source>
</reference>
<accession>A0A0A8XXE1</accession>
<proteinExistence type="predicted"/>
<organism evidence="2">
    <name type="scientific">Arundo donax</name>
    <name type="common">Giant reed</name>
    <name type="synonym">Donax arundinaceus</name>
    <dbReference type="NCBI Taxonomy" id="35708"/>
    <lineage>
        <taxon>Eukaryota</taxon>
        <taxon>Viridiplantae</taxon>
        <taxon>Streptophyta</taxon>
        <taxon>Embryophyta</taxon>
        <taxon>Tracheophyta</taxon>
        <taxon>Spermatophyta</taxon>
        <taxon>Magnoliopsida</taxon>
        <taxon>Liliopsida</taxon>
        <taxon>Poales</taxon>
        <taxon>Poaceae</taxon>
        <taxon>PACMAD clade</taxon>
        <taxon>Arundinoideae</taxon>
        <taxon>Arundineae</taxon>
        <taxon>Arundo</taxon>
    </lineage>
</organism>
<name>A0A0A8XXE1_ARUDO</name>
<dbReference type="AlphaFoldDB" id="A0A0A8XXE1"/>
<evidence type="ECO:0000313" key="2">
    <source>
        <dbReference type="EMBL" id="JAD16382.1"/>
    </source>
</evidence>